<evidence type="ECO:0000256" key="1">
    <source>
        <dbReference type="SAM" id="MobiDB-lite"/>
    </source>
</evidence>
<proteinExistence type="predicted"/>
<evidence type="ECO:0000313" key="3">
    <source>
        <dbReference type="Proteomes" id="UP001152320"/>
    </source>
</evidence>
<dbReference type="InterPro" id="IPR042509">
    <property type="entry name" value="ZCCHC3"/>
</dbReference>
<comment type="caution">
    <text evidence="2">The sequence shown here is derived from an EMBL/GenBank/DDBJ whole genome shotgun (WGS) entry which is preliminary data.</text>
</comment>
<dbReference type="Proteomes" id="UP001152320">
    <property type="component" value="Chromosome 1"/>
</dbReference>
<name>A0A9Q1CQP8_HOLLE</name>
<feature type="region of interest" description="Disordered" evidence="1">
    <location>
        <begin position="152"/>
        <end position="223"/>
    </location>
</feature>
<feature type="compositionally biased region" description="Low complexity" evidence="1">
    <location>
        <begin position="154"/>
        <end position="165"/>
    </location>
</feature>
<dbReference type="AlphaFoldDB" id="A0A9Q1CQP8"/>
<dbReference type="GO" id="GO:0008270">
    <property type="term" value="F:zinc ion binding"/>
    <property type="evidence" value="ECO:0007669"/>
    <property type="project" value="InterPro"/>
</dbReference>
<dbReference type="EMBL" id="JAIZAY010000001">
    <property type="protein sequence ID" value="KAJ8049616.1"/>
    <property type="molecule type" value="Genomic_DNA"/>
</dbReference>
<reference evidence="2" key="1">
    <citation type="submission" date="2021-10" db="EMBL/GenBank/DDBJ databases">
        <title>Tropical sea cucumber genome reveals ecological adaptation and Cuvierian tubules defense mechanism.</title>
        <authorList>
            <person name="Chen T."/>
        </authorList>
    </citation>
    <scope>NUCLEOTIDE SEQUENCE</scope>
    <source>
        <strain evidence="2">Nanhai2018</strain>
        <tissue evidence="2">Muscle</tissue>
    </source>
</reference>
<protein>
    <recommendedName>
        <fullName evidence="4">CCHC-type domain-containing protein</fullName>
    </recommendedName>
</protein>
<dbReference type="GO" id="GO:0002218">
    <property type="term" value="P:activation of innate immune response"/>
    <property type="evidence" value="ECO:0007669"/>
    <property type="project" value="InterPro"/>
</dbReference>
<keyword evidence="3" id="KW-1185">Reference proteome</keyword>
<accession>A0A9Q1CQP8</accession>
<feature type="compositionally biased region" description="Basic and acidic residues" evidence="1">
    <location>
        <begin position="174"/>
        <end position="188"/>
    </location>
</feature>
<dbReference type="PANTHER" id="PTHR22639">
    <property type="entry name" value="GAG-RELATED PROTEIN"/>
    <property type="match status" value="1"/>
</dbReference>
<dbReference type="SUPFAM" id="SSF57756">
    <property type="entry name" value="Retrovirus zinc finger-like domains"/>
    <property type="match status" value="1"/>
</dbReference>
<evidence type="ECO:0008006" key="4">
    <source>
        <dbReference type="Google" id="ProtNLM"/>
    </source>
</evidence>
<dbReference type="PANTHER" id="PTHR22639:SF3">
    <property type="entry name" value="ZINC FINGER CCHC DOMAIN-CONTAINING PROTEIN 3"/>
    <property type="match status" value="1"/>
</dbReference>
<evidence type="ECO:0000313" key="2">
    <source>
        <dbReference type="EMBL" id="KAJ8049616.1"/>
    </source>
</evidence>
<dbReference type="GO" id="GO:0003690">
    <property type="term" value="F:double-stranded DNA binding"/>
    <property type="evidence" value="ECO:0007669"/>
    <property type="project" value="InterPro"/>
</dbReference>
<sequence>MQGILNDKRQFRMVLKMDIPSFLFIGGSKAHIRYFAQPRTRCGRCRQVRHNKAECPNDMRYNLCGEEGHLSGACLESYSVHASADVGQAPEPSQTDPEYFTQELEEAVHEEEQDFLASKQCEGVLELMRHTPTILTTAPGEAGNMTVDEDLQLSSDTESSASAMSDDGEPVPESPRKDPLSGEGRFDLCEGAESTLKRPAWRGVRPGVHHSGTPAPSPRSKRVKSQADVYVMYITM</sequence>
<dbReference type="GO" id="GO:0003723">
    <property type="term" value="F:RNA binding"/>
    <property type="evidence" value="ECO:0007669"/>
    <property type="project" value="InterPro"/>
</dbReference>
<gene>
    <name evidence="2" type="ORF">HOLleu_02437</name>
</gene>
<dbReference type="InterPro" id="IPR036875">
    <property type="entry name" value="Znf_CCHC_sf"/>
</dbReference>
<dbReference type="Gene3D" id="4.10.60.10">
    <property type="entry name" value="Zinc finger, CCHC-type"/>
    <property type="match status" value="1"/>
</dbReference>
<organism evidence="2 3">
    <name type="scientific">Holothuria leucospilota</name>
    <name type="common">Black long sea cucumber</name>
    <name type="synonym">Mertensiothuria leucospilota</name>
    <dbReference type="NCBI Taxonomy" id="206669"/>
    <lineage>
        <taxon>Eukaryota</taxon>
        <taxon>Metazoa</taxon>
        <taxon>Echinodermata</taxon>
        <taxon>Eleutherozoa</taxon>
        <taxon>Echinozoa</taxon>
        <taxon>Holothuroidea</taxon>
        <taxon>Aspidochirotacea</taxon>
        <taxon>Aspidochirotida</taxon>
        <taxon>Holothuriidae</taxon>
        <taxon>Holothuria</taxon>
    </lineage>
</organism>